<dbReference type="EMBL" id="RCNR01000011">
    <property type="protein sequence ID" value="MUH35749.1"/>
    <property type="molecule type" value="Genomic_DNA"/>
</dbReference>
<organism evidence="2 3">
    <name type="scientific">Zobellia amurskyensis</name>
    <dbReference type="NCBI Taxonomy" id="248905"/>
    <lineage>
        <taxon>Bacteria</taxon>
        <taxon>Pseudomonadati</taxon>
        <taxon>Bacteroidota</taxon>
        <taxon>Flavobacteriia</taxon>
        <taxon>Flavobacteriales</taxon>
        <taxon>Flavobacteriaceae</taxon>
        <taxon>Zobellia</taxon>
    </lineage>
</organism>
<dbReference type="InterPro" id="IPR020471">
    <property type="entry name" value="AKR"/>
</dbReference>
<keyword evidence="3" id="KW-1185">Reference proteome</keyword>
<gene>
    <name evidence="2" type="ORF">D9O36_07850</name>
</gene>
<dbReference type="Proteomes" id="UP000540519">
    <property type="component" value="Unassembled WGS sequence"/>
</dbReference>
<feature type="domain" description="NADP-dependent oxidoreductase" evidence="1">
    <location>
        <begin position="10"/>
        <end position="278"/>
    </location>
</feature>
<dbReference type="Gene3D" id="3.20.20.100">
    <property type="entry name" value="NADP-dependent oxidoreductase domain"/>
    <property type="match status" value="1"/>
</dbReference>
<dbReference type="OrthoDB" id="9773828at2"/>
<dbReference type="Pfam" id="PF00248">
    <property type="entry name" value="Aldo_ket_red"/>
    <property type="match status" value="1"/>
</dbReference>
<comment type="caution">
    <text evidence="2">The sequence shown here is derived from an EMBL/GenBank/DDBJ whole genome shotgun (WGS) entry which is preliminary data.</text>
</comment>
<dbReference type="SUPFAM" id="SSF51430">
    <property type="entry name" value="NAD(P)-linked oxidoreductase"/>
    <property type="match status" value="1"/>
</dbReference>
<dbReference type="PANTHER" id="PTHR43364">
    <property type="entry name" value="NADH-SPECIFIC METHYLGLYOXAL REDUCTASE-RELATED"/>
    <property type="match status" value="1"/>
</dbReference>
<evidence type="ECO:0000313" key="3">
    <source>
        <dbReference type="Proteomes" id="UP000540519"/>
    </source>
</evidence>
<dbReference type="InterPro" id="IPR023210">
    <property type="entry name" value="NADP_OxRdtase_dom"/>
</dbReference>
<dbReference type="PRINTS" id="PR00069">
    <property type="entry name" value="ALDKETRDTASE"/>
</dbReference>
<evidence type="ECO:0000313" key="2">
    <source>
        <dbReference type="EMBL" id="MUH35749.1"/>
    </source>
</evidence>
<name>A0A7X3D134_9FLAO</name>
<dbReference type="PANTHER" id="PTHR43364:SF1">
    <property type="entry name" value="OXIDOREDUCTASE YDHF"/>
    <property type="match status" value="1"/>
</dbReference>
<evidence type="ECO:0000259" key="1">
    <source>
        <dbReference type="Pfam" id="PF00248"/>
    </source>
</evidence>
<proteinExistence type="predicted"/>
<dbReference type="GO" id="GO:0005829">
    <property type="term" value="C:cytosol"/>
    <property type="evidence" value="ECO:0007669"/>
    <property type="project" value="TreeGrafter"/>
</dbReference>
<dbReference type="InterPro" id="IPR036812">
    <property type="entry name" value="NAD(P)_OxRdtase_dom_sf"/>
</dbReference>
<dbReference type="RefSeq" id="WP_155599491.1">
    <property type="nucleotide sequence ID" value="NZ_RCNR01000011.1"/>
</dbReference>
<dbReference type="AlphaFoldDB" id="A0A7X3D134"/>
<accession>A0A7X3D134</accession>
<sequence>MQKNNFYSKVIAGTMTWGSWGKGFSKTGIIDVMNHCVEKGITTFDHADIYGGYTTEEDFGKAFKETNISREAVQFISKCGIQLDAKARKNHVKHYNYETEYIIWSAEQSLIKLKTEYLDMLLLHRPSPLMQPDAIAEAISKLKEQGKIKSFGVSNFLPSQIALIESVIPVDGNQVEFSLTYNKAMYEGTLDDALAHKRMAMSYSPLGSYFRKDDKVSQRIRKAMTPMLEKYGVTEDQLLLAWVMKHPSGVHPVVGTATKSRLSAAMEAIEIKIDKTDWFILLEAANGCEVP</sequence>
<reference evidence="2 3" key="1">
    <citation type="journal article" date="2019" name="Mar. Drugs">
        <title>Comparative Genomics and CAZyme Genome Repertoires of Marine Zobellia amurskyensis KMM 3526(T) and Zobellia laminariae KMM 3676(T).</title>
        <authorList>
            <person name="Chernysheva N."/>
            <person name="Bystritskaya E."/>
            <person name="Stenkova A."/>
            <person name="Golovkin I."/>
            <person name="Nedashkovskaya O."/>
            <person name="Isaeva M."/>
        </authorList>
    </citation>
    <scope>NUCLEOTIDE SEQUENCE [LARGE SCALE GENOMIC DNA]</scope>
    <source>
        <strain evidence="2 3">KMM 3526</strain>
    </source>
</reference>
<dbReference type="GO" id="GO:0016491">
    <property type="term" value="F:oxidoreductase activity"/>
    <property type="evidence" value="ECO:0007669"/>
    <property type="project" value="InterPro"/>
</dbReference>
<dbReference type="InterPro" id="IPR050523">
    <property type="entry name" value="AKR_Detox_Biosynth"/>
</dbReference>
<protein>
    <submittedName>
        <fullName evidence="2">Aldo/keto reductase</fullName>
    </submittedName>
</protein>